<feature type="region of interest" description="Disordered" evidence="6">
    <location>
        <begin position="376"/>
        <end position="425"/>
    </location>
</feature>
<dbReference type="Proteomes" id="UP001412067">
    <property type="component" value="Unassembled WGS sequence"/>
</dbReference>
<evidence type="ECO:0000256" key="1">
    <source>
        <dbReference type="ARBA" id="ARBA00004123"/>
    </source>
</evidence>
<comment type="similarity">
    <text evidence="2">Belongs to the TAF12 family.</text>
</comment>
<dbReference type="SUPFAM" id="SSF47113">
    <property type="entry name" value="Histone-fold"/>
    <property type="match status" value="1"/>
</dbReference>
<feature type="compositionally biased region" description="Polar residues" evidence="6">
    <location>
        <begin position="393"/>
        <end position="419"/>
    </location>
</feature>
<dbReference type="PANTHER" id="PTHR12264">
    <property type="entry name" value="TRANSCRIPTION INITIATION FACTOR TFIID SUBUNIT 12"/>
    <property type="match status" value="1"/>
</dbReference>
<dbReference type="InterPro" id="IPR037794">
    <property type="entry name" value="TAF12"/>
</dbReference>
<dbReference type="EMBL" id="JBBWWR010000017">
    <property type="protein sequence ID" value="KAK8946001.1"/>
    <property type="molecule type" value="Genomic_DNA"/>
</dbReference>
<evidence type="ECO:0000256" key="4">
    <source>
        <dbReference type="ARBA" id="ARBA00023163"/>
    </source>
</evidence>
<sequence>MEEQSASPAPAKSLQPPNGSGEQISPPNPQIPNLSSPIVSHSSSSMDLPQIFAPQLVHSQLQMTPAGTLDFPTKTPAASMSPTSSFVMQPALQRSGTMSRANQIQQQFGTVMAAAGANRQGMYGGQMSFGGQQQQQQQQLGSGMARPAMMGQAGQLSLLSGQAAGHFSIQPQMLAQPRQKAALMQGAQFHVANSSGQTVQGMQAMGVIGSLGLNSQIRANGSLSYGQQRLTPAQLRLQLSQQAALTSPQKLASQNLQRGSSLAAMSPQLSGLTQNGQSTVVQGNISQQQWLKQIQAGLPSPVSPSYHIQQQQQRQQQHAILPQQLSSPQPHQKSLGLSQQQISQLVQQQAQLGTAQQQQQAAQLLQQQQLHQLQQFQQHHQQQQSPRVPGSAVSKSLTGSQPGTPASGTNLTGEITSQGTGDGSQLLGKRKIQDLVSQVDSSGKLDPEVEDLLLEIADDFIDSVTKFACSLAKHRKSSTLESKDLLLHLEKNWHLTIPGFSREEQKNHKVLAQVDVNKKRLELVRALEFQHMESDAAVAFKQAGSNSAMDWMIKSSPTSEQLSLPVASSHVLQKIPQL</sequence>
<name>A0ABR2LQQ8_9ASPA</name>
<evidence type="ECO:0000313" key="9">
    <source>
        <dbReference type="Proteomes" id="UP001412067"/>
    </source>
</evidence>
<feature type="domain" description="Transcription initiation factor TFIID subunit 12" evidence="7">
    <location>
        <begin position="428"/>
        <end position="495"/>
    </location>
</feature>
<feature type="compositionally biased region" description="Low complexity" evidence="6">
    <location>
        <begin position="376"/>
        <end position="385"/>
    </location>
</feature>
<proteinExistence type="inferred from homology"/>
<keyword evidence="9" id="KW-1185">Reference proteome</keyword>
<feature type="compositionally biased region" description="Polar residues" evidence="6">
    <location>
        <begin position="15"/>
        <end position="25"/>
    </location>
</feature>
<accession>A0ABR2LQQ8</accession>
<evidence type="ECO:0000256" key="2">
    <source>
        <dbReference type="ARBA" id="ARBA00007530"/>
    </source>
</evidence>
<dbReference type="PANTHER" id="PTHR12264:SF26">
    <property type="entry name" value="TRANSCRIPTION INITIATION FACTOR TFIID SUBUNIT 12B"/>
    <property type="match status" value="1"/>
</dbReference>
<dbReference type="Pfam" id="PF03847">
    <property type="entry name" value="TFIID_20kDa"/>
    <property type="match status" value="1"/>
</dbReference>
<keyword evidence="5" id="KW-0539">Nucleus</keyword>
<evidence type="ECO:0000256" key="6">
    <source>
        <dbReference type="SAM" id="MobiDB-lite"/>
    </source>
</evidence>
<comment type="caution">
    <text evidence="8">The sequence shown here is derived from an EMBL/GenBank/DDBJ whole genome shotgun (WGS) entry which is preliminary data.</text>
</comment>
<keyword evidence="3" id="KW-0805">Transcription regulation</keyword>
<feature type="compositionally biased region" description="Low complexity" evidence="6">
    <location>
        <begin position="35"/>
        <end position="45"/>
    </location>
</feature>
<dbReference type="CDD" id="cd07981">
    <property type="entry name" value="HFD_TAF12"/>
    <property type="match status" value="1"/>
</dbReference>
<dbReference type="InterPro" id="IPR003228">
    <property type="entry name" value="TFIID_TAF12_dom"/>
</dbReference>
<gene>
    <name evidence="8" type="ORF">KSP40_PGU004771</name>
</gene>
<evidence type="ECO:0000256" key="5">
    <source>
        <dbReference type="ARBA" id="ARBA00023242"/>
    </source>
</evidence>
<keyword evidence="4" id="KW-0804">Transcription</keyword>
<reference evidence="8 9" key="1">
    <citation type="journal article" date="2022" name="Nat. Plants">
        <title>Genomes of leafy and leafless Platanthera orchids illuminate the evolution of mycoheterotrophy.</title>
        <authorList>
            <person name="Li M.H."/>
            <person name="Liu K.W."/>
            <person name="Li Z."/>
            <person name="Lu H.C."/>
            <person name="Ye Q.L."/>
            <person name="Zhang D."/>
            <person name="Wang J.Y."/>
            <person name="Li Y.F."/>
            <person name="Zhong Z.M."/>
            <person name="Liu X."/>
            <person name="Yu X."/>
            <person name="Liu D.K."/>
            <person name="Tu X.D."/>
            <person name="Liu B."/>
            <person name="Hao Y."/>
            <person name="Liao X.Y."/>
            <person name="Jiang Y.T."/>
            <person name="Sun W.H."/>
            <person name="Chen J."/>
            <person name="Chen Y.Q."/>
            <person name="Ai Y."/>
            <person name="Zhai J.W."/>
            <person name="Wu S.S."/>
            <person name="Zhou Z."/>
            <person name="Hsiao Y.Y."/>
            <person name="Wu W.L."/>
            <person name="Chen Y.Y."/>
            <person name="Lin Y.F."/>
            <person name="Hsu J.L."/>
            <person name="Li C.Y."/>
            <person name="Wang Z.W."/>
            <person name="Zhao X."/>
            <person name="Zhong W.Y."/>
            <person name="Ma X.K."/>
            <person name="Ma L."/>
            <person name="Huang J."/>
            <person name="Chen G.Z."/>
            <person name="Huang M.Z."/>
            <person name="Huang L."/>
            <person name="Peng D.H."/>
            <person name="Luo Y.B."/>
            <person name="Zou S.Q."/>
            <person name="Chen S.P."/>
            <person name="Lan S."/>
            <person name="Tsai W.C."/>
            <person name="Van de Peer Y."/>
            <person name="Liu Z.J."/>
        </authorList>
    </citation>
    <scope>NUCLEOTIDE SEQUENCE [LARGE SCALE GENOMIC DNA]</scope>
    <source>
        <strain evidence="8">Lor288</strain>
    </source>
</reference>
<feature type="region of interest" description="Disordered" evidence="6">
    <location>
        <begin position="1"/>
        <end position="45"/>
    </location>
</feature>
<protein>
    <recommendedName>
        <fullName evidence="7">Transcription initiation factor TFIID subunit 12 domain-containing protein</fullName>
    </recommendedName>
</protein>
<evidence type="ECO:0000256" key="3">
    <source>
        <dbReference type="ARBA" id="ARBA00023015"/>
    </source>
</evidence>
<organism evidence="8 9">
    <name type="scientific">Platanthera guangdongensis</name>
    <dbReference type="NCBI Taxonomy" id="2320717"/>
    <lineage>
        <taxon>Eukaryota</taxon>
        <taxon>Viridiplantae</taxon>
        <taxon>Streptophyta</taxon>
        <taxon>Embryophyta</taxon>
        <taxon>Tracheophyta</taxon>
        <taxon>Spermatophyta</taxon>
        <taxon>Magnoliopsida</taxon>
        <taxon>Liliopsida</taxon>
        <taxon>Asparagales</taxon>
        <taxon>Orchidaceae</taxon>
        <taxon>Orchidoideae</taxon>
        <taxon>Orchideae</taxon>
        <taxon>Orchidinae</taxon>
        <taxon>Platanthera</taxon>
    </lineage>
</organism>
<evidence type="ECO:0000313" key="8">
    <source>
        <dbReference type="EMBL" id="KAK8946001.1"/>
    </source>
</evidence>
<dbReference type="Gene3D" id="1.10.20.10">
    <property type="entry name" value="Histone, subunit A"/>
    <property type="match status" value="1"/>
</dbReference>
<comment type="subcellular location">
    <subcellularLocation>
        <location evidence="1">Nucleus</location>
    </subcellularLocation>
</comment>
<dbReference type="InterPro" id="IPR009072">
    <property type="entry name" value="Histone-fold"/>
</dbReference>
<evidence type="ECO:0000259" key="7">
    <source>
        <dbReference type="Pfam" id="PF03847"/>
    </source>
</evidence>